<protein>
    <submittedName>
        <fullName evidence="3">Uncharacterized protein</fullName>
    </submittedName>
</protein>
<keyword evidence="1" id="KW-0812">Transmembrane</keyword>
<reference evidence="3 4" key="1">
    <citation type="submission" date="2024-10" db="EMBL/GenBank/DDBJ databases">
        <title>Updated reference genomes for cyclostephanoid diatoms.</title>
        <authorList>
            <person name="Roberts W.R."/>
            <person name="Alverson A.J."/>
        </authorList>
    </citation>
    <scope>NUCLEOTIDE SEQUENCE [LARGE SCALE GENOMIC DNA]</scope>
    <source>
        <strain evidence="3 4">AJA232-27</strain>
    </source>
</reference>
<dbReference type="AlphaFoldDB" id="A0ABD3MXI4"/>
<gene>
    <name evidence="3" type="ORF">ACHAWU_010371</name>
</gene>
<keyword evidence="1" id="KW-0472">Membrane</keyword>
<proteinExistence type="predicted"/>
<feature type="signal peptide" evidence="2">
    <location>
        <begin position="1"/>
        <end position="23"/>
    </location>
</feature>
<comment type="caution">
    <text evidence="3">The sequence shown here is derived from an EMBL/GenBank/DDBJ whole genome shotgun (WGS) entry which is preliminary data.</text>
</comment>
<sequence>MVATTPRYAAAAIACLLAGSSEAFTPSTTRGVGFVGSAFNLRPGVAVVGPLSAEPPQDGPKDGTTITSARKEIGYDAASGRFFETDIDPEDCIPEDEYCVVDKATGELVRLTLEEKERIFLDALQSYYVSGRQLLNDAEFDLLKEDLAWNGSAMVNMNRQETKYLAAMQAYLKGKPILSDAEFDSLKAELKEQGSQFASSKEPKCYIDTGICTVTYQPDNFRNNLLYLPVGVILSIFWLGFGFEVIEPIIRLNPLILAALGAPLIYNGSISLTSQFIFPNNKIVYGPCPACETETRVYFGDILGVEGYGDVAAVKCTKCKAEINVQRKTLRASTLPKNE</sequence>
<dbReference type="PANTHER" id="PTHR31032">
    <property type="entry name" value="PGR5-LIKE PROTEIN 1B, CHLOROPLASTIC"/>
    <property type="match status" value="1"/>
</dbReference>
<keyword evidence="1" id="KW-1133">Transmembrane helix</keyword>
<feature type="transmembrane region" description="Helical" evidence="1">
    <location>
        <begin position="225"/>
        <end position="243"/>
    </location>
</feature>
<feature type="transmembrane region" description="Helical" evidence="1">
    <location>
        <begin position="255"/>
        <end position="278"/>
    </location>
</feature>
<dbReference type="EMBL" id="JALLBG020000097">
    <property type="protein sequence ID" value="KAL3765180.1"/>
    <property type="molecule type" value="Genomic_DNA"/>
</dbReference>
<dbReference type="PANTHER" id="PTHR31032:SF1">
    <property type="entry name" value="PGR5-LIKE PROTEIN 1B, CHLOROPLASTIC"/>
    <property type="match status" value="1"/>
</dbReference>
<feature type="chain" id="PRO_5044753860" evidence="2">
    <location>
        <begin position="24"/>
        <end position="339"/>
    </location>
</feature>
<evidence type="ECO:0000256" key="2">
    <source>
        <dbReference type="SAM" id="SignalP"/>
    </source>
</evidence>
<keyword evidence="4" id="KW-1185">Reference proteome</keyword>
<accession>A0ABD3MXI4</accession>
<dbReference type="InterPro" id="IPR039987">
    <property type="entry name" value="PGRL1"/>
</dbReference>
<evidence type="ECO:0000256" key="1">
    <source>
        <dbReference type="SAM" id="Phobius"/>
    </source>
</evidence>
<evidence type="ECO:0000313" key="3">
    <source>
        <dbReference type="EMBL" id="KAL3765180.1"/>
    </source>
</evidence>
<dbReference type="Proteomes" id="UP001530293">
    <property type="component" value="Unassembled WGS sequence"/>
</dbReference>
<keyword evidence="2" id="KW-0732">Signal</keyword>
<name>A0ABD3MXI4_9STRA</name>
<evidence type="ECO:0000313" key="4">
    <source>
        <dbReference type="Proteomes" id="UP001530293"/>
    </source>
</evidence>
<organism evidence="3 4">
    <name type="scientific">Discostella pseudostelligera</name>
    <dbReference type="NCBI Taxonomy" id="259834"/>
    <lineage>
        <taxon>Eukaryota</taxon>
        <taxon>Sar</taxon>
        <taxon>Stramenopiles</taxon>
        <taxon>Ochrophyta</taxon>
        <taxon>Bacillariophyta</taxon>
        <taxon>Coscinodiscophyceae</taxon>
        <taxon>Thalassiosirophycidae</taxon>
        <taxon>Stephanodiscales</taxon>
        <taxon>Stephanodiscaceae</taxon>
        <taxon>Discostella</taxon>
    </lineage>
</organism>